<evidence type="ECO:0000256" key="7">
    <source>
        <dbReference type="SAM" id="Phobius"/>
    </source>
</evidence>
<gene>
    <name evidence="9" type="ORF">JBF11_05315</name>
</gene>
<reference evidence="9" key="1">
    <citation type="submission" date="2020-12" db="EMBL/GenBank/DDBJ databases">
        <title>Taurinivorans muris gen. nov., sp. nov., fundamental and realized metabolic niche of a ubiquitous sulfidogenic bacterium in the murine intestine.</title>
        <authorList>
            <person name="Ye H."/>
            <person name="Hanson B.T."/>
            <person name="Loy A."/>
        </authorList>
    </citation>
    <scope>NUCLEOTIDE SEQUENCE</scope>
    <source>
        <strain evidence="9">LT0009</strain>
    </source>
</reference>
<comment type="similarity">
    <text evidence="6">Belongs to the ThrE exporter (TC 2.A.79) family.</text>
</comment>
<dbReference type="PANTHER" id="PTHR34390:SF2">
    <property type="entry name" value="SUCCINATE TRANSPORTER SUBUNIT YJJP-RELATED"/>
    <property type="match status" value="1"/>
</dbReference>
<organism evidence="9 10">
    <name type="scientific">Taurinivorans muris</name>
    <dbReference type="NCBI Taxonomy" id="2787751"/>
    <lineage>
        <taxon>Bacteria</taxon>
        <taxon>Pseudomonadati</taxon>
        <taxon>Thermodesulfobacteriota</taxon>
        <taxon>Desulfovibrionia</taxon>
        <taxon>Desulfovibrionales</taxon>
        <taxon>Desulfovibrionaceae</taxon>
        <taxon>Taurinivorans</taxon>
    </lineage>
</organism>
<keyword evidence="3 7" id="KW-0812">Transmembrane</keyword>
<feature type="transmembrane region" description="Helical" evidence="7">
    <location>
        <begin position="203"/>
        <end position="225"/>
    </location>
</feature>
<dbReference type="RefSeq" id="WP_334314469.1">
    <property type="nucleotide sequence ID" value="NZ_CP065938.1"/>
</dbReference>
<evidence type="ECO:0000256" key="3">
    <source>
        <dbReference type="ARBA" id="ARBA00022692"/>
    </source>
</evidence>
<comment type="subcellular location">
    <subcellularLocation>
        <location evidence="1">Cell membrane</location>
        <topology evidence="1">Multi-pass membrane protein</topology>
    </subcellularLocation>
</comment>
<dbReference type="EMBL" id="CP065938">
    <property type="protein sequence ID" value="UWX04914.1"/>
    <property type="molecule type" value="Genomic_DNA"/>
</dbReference>
<evidence type="ECO:0000256" key="1">
    <source>
        <dbReference type="ARBA" id="ARBA00004651"/>
    </source>
</evidence>
<evidence type="ECO:0000256" key="2">
    <source>
        <dbReference type="ARBA" id="ARBA00022475"/>
    </source>
</evidence>
<dbReference type="Pfam" id="PF06738">
    <property type="entry name" value="ThrE"/>
    <property type="match status" value="1"/>
</dbReference>
<evidence type="ECO:0000313" key="10">
    <source>
        <dbReference type="Proteomes" id="UP001058120"/>
    </source>
</evidence>
<keyword evidence="10" id="KW-1185">Reference proteome</keyword>
<dbReference type="InterPro" id="IPR050539">
    <property type="entry name" value="ThrE_Dicarb/AminoAcid_Exp"/>
</dbReference>
<protein>
    <submittedName>
        <fullName evidence="9">Threonine/serine exporter family protein</fullName>
    </submittedName>
</protein>
<evidence type="ECO:0000259" key="8">
    <source>
        <dbReference type="Pfam" id="PF06738"/>
    </source>
</evidence>
<evidence type="ECO:0000256" key="5">
    <source>
        <dbReference type="ARBA" id="ARBA00023136"/>
    </source>
</evidence>
<keyword evidence="4 7" id="KW-1133">Transmembrane helix</keyword>
<accession>A0ABY5XZY9</accession>
<dbReference type="Proteomes" id="UP001058120">
    <property type="component" value="Chromosome"/>
</dbReference>
<sequence length="263" mass="28984">MQERTEELNIFHVQLLELLLDIAVTLVVAGAHSGKTIRIVKRFAKAYGFDVYIMLQMKSVVLTLSHSEDHGVQQTAIRHIPNFALNFYFQNMLSRLSWQVHDEGMDFAVLTAKYHEIITASRYSYWFVLIAVSLANMGFCRLFGGDFWSMLFVLSGTAAAYHVRSKIQGTGINHLLVISFTAFVSSVIAGCTVLFSLGSTAPIALATSVLFLIPGVPLINSLIEILEGHILNGIEKLLHSCTVIVCIALGLLLTSVLLGLENL</sequence>
<dbReference type="PANTHER" id="PTHR34390">
    <property type="entry name" value="UPF0442 PROTEIN YJJB-RELATED"/>
    <property type="match status" value="1"/>
</dbReference>
<keyword evidence="2" id="KW-1003">Cell membrane</keyword>
<proteinExistence type="inferred from homology"/>
<feature type="transmembrane region" description="Helical" evidence="7">
    <location>
        <begin position="12"/>
        <end position="32"/>
    </location>
</feature>
<feature type="domain" description="Threonine/serine exporter-like N-terminal" evidence="8">
    <location>
        <begin position="18"/>
        <end position="255"/>
    </location>
</feature>
<keyword evidence="5 7" id="KW-0472">Membrane</keyword>
<evidence type="ECO:0000313" key="9">
    <source>
        <dbReference type="EMBL" id="UWX04914.1"/>
    </source>
</evidence>
<name>A0ABY5XZY9_9BACT</name>
<feature type="transmembrane region" description="Helical" evidence="7">
    <location>
        <begin position="123"/>
        <end position="139"/>
    </location>
</feature>
<dbReference type="InterPro" id="IPR010619">
    <property type="entry name" value="ThrE-like_N"/>
</dbReference>
<evidence type="ECO:0000256" key="6">
    <source>
        <dbReference type="ARBA" id="ARBA00034125"/>
    </source>
</evidence>
<feature type="transmembrane region" description="Helical" evidence="7">
    <location>
        <begin position="175"/>
        <end position="197"/>
    </location>
</feature>
<evidence type="ECO:0000256" key="4">
    <source>
        <dbReference type="ARBA" id="ARBA00022989"/>
    </source>
</evidence>
<feature type="transmembrane region" description="Helical" evidence="7">
    <location>
        <begin position="237"/>
        <end position="260"/>
    </location>
</feature>